<dbReference type="EMBL" id="MU069793">
    <property type="protein sequence ID" value="KAF5833750.1"/>
    <property type="molecule type" value="Genomic_DNA"/>
</dbReference>
<evidence type="ECO:0000313" key="2">
    <source>
        <dbReference type="EMBL" id="KAF5833750.1"/>
    </source>
</evidence>
<evidence type="ECO:0008006" key="4">
    <source>
        <dbReference type="Google" id="ProtNLM"/>
    </source>
</evidence>
<feature type="region of interest" description="Disordered" evidence="1">
    <location>
        <begin position="45"/>
        <end position="78"/>
    </location>
</feature>
<sequence length="78" mass="8595">MSHARLGLQLPSLPPPRHPCLPPFQIALAVHVRPHQATHVQPYGECGMRRDAKGKRAGGTQMRADGRHGRGRCGTTRR</sequence>
<comment type="caution">
    <text evidence="2">The sequence shown here is derived from an EMBL/GenBank/DDBJ whole genome shotgun (WGS) entry which is preliminary data.</text>
</comment>
<gene>
    <name evidence="2" type="ORF">DUNSADRAFT_9817</name>
</gene>
<evidence type="ECO:0000313" key="3">
    <source>
        <dbReference type="Proteomes" id="UP000815325"/>
    </source>
</evidence>
<protein>
    <recommendedName>
        <fullName evidence="4">Encoded protein</fullName>
    </recommendedName>
</protein>
<evidence type="ECO:0000256" key="1">
    <source>
        <dbReference type="SAM" id="MobiDB-lite"/>
    </source>
</evidence>
<dbReference type="Proteomes" id="UP000815325">
    <property type="component" value="Unassembled WGS sequence"/>
</dbReference>
<keyword evidence="3" id="KW-1185">Reference proteome</keyword>
<feature type="compositionally biased region" description="Basic residues" evidence="1">
    <location>
        <begin position="69"/>
        <end position="78"/>
    </location>
</feature>
<organism evidence="2 3">
    <name type="scientific">Dunaliella salina</name>
    <name type="common">Green alga</name>
    <name type="synonym">Protococcus salinus</name>
    <dbReference type="NCBI Taxonomy" id="3046"/>
    <lineage>
        <taxon>Eukaryota</taxon>
        <taxon>Viridiplantae</taxon>
        <taxon>Chlorophyta</taxon>
        <taxon>core chlorophytes</taxon>
        <taxon>Chlorophyceae</taxon>
        <taxon>CS clade</taxon>
        <taxon>Chlamydomonadales</taxon>
        <taxon>Dunaliellaceae</taxon>
        <taxon>Dunaliella</taxon>
    </lineage>
</organism>
<reference evidence="2" key="1">
    <citation type="submission" date="2017-08" db="EMBL/GenBank/DDBJ databases">
        <authorList>
            <person name="Polle J.E."/>
            <person name="Barry K."/>
            <person name="Cushman J."/>
            <person name="Schmutz J."/>
            <person name="Tran D."/>
            <person name="Hathwaick L.T."/>
            <person name="Yim W.C."/>
            <person name="Jenkins J."/>
            <person name="Mckie-Krisberg Z.M."/>
            <person name="Prochnik S."/>
            <person name="Lindquist E."/>
            <person name="Dockter R.B."/>
            <person name="Adam C."/>
            <person name="Molina H."/>
            <person name="Bunkerborg J."/>
            <person name="Jin E."/>
            <person name="Buchheim M."/>
            <person name="Magnuson J."/>
        </authorList>
    </citation>
    <scope>NUCLEOTIDE SEQUENCE</scope>
    <source>
        <strain evidence="2">CCAP 19/18</strain>
    </source>
</reference>
<feature type="non-terminal residue" evidence="2">
    <location>
        <position position="78"/>
    </location>
</feature>
<accession>A0ABQ7GGL3</accession>
<name>A0ABQ7GGL3_DUNSA</name>
<proteinExistence type="predicted"/>